<evidence type="ECO:0000313" key="1">
    <source>
        <dbReference type="EMBL" id="KAI7936865.1"/>
    </source>
</evidence>
<accession>A0ACC0DPL2</accession>
<protein>
    <submittedName>
        <fullName evidence="1">Uncharacterized protein</fullName>
    </submittedName>
</protein>
<sequence length="511" mass="56811">METQTILIKKHSPGLERFDELLNRIRKSTRTNENLFPSIHAPSTYQHHHQKETEEIKNNEVVVKLSSSTIIPTHNTEEPPIEHQNKKLDWASLVEAARDSDDQEDQLPDLTEWTNPSDIKIPSRDNDVVLDVQSRSEIQASPPLSLLDKLVKIQLGATTPAGTNDDKIQNISEPPESNKPTPITTEPSNSSGRRKKNSFLLSPSTSRLLNQNQKQSIARLIIPAPSLPPTTTTSTTTPSITSSNQARLSPPSATTPTTHHLGHTLVSPSYISPLPLPSSSSSSDHFHAPIEQHTKPKSKPKSKTKIREKTKENFNKEPLHQQRQRQKSIIDPDNGLVDSHDTYQDRNNRKIDHRYRASIQTITSKEEHRHNRSLTNLEEEQDQSHKSKIGEIEKVKPKKNKKKPKQMRGSEADSDPHSKSIPRPPSSSSTTFQTHIHSPTPTNPPPTNPTPTDPTTTTNHPRKSSITSPTSLNSGAVRRGRGAMNLFDKLTGGTLLNSSSSSTTITTAPLK</sequence>
<reference evidence="2" key="1">
    <citation type="journal article" date="2018" name="BMC Genomics">
        <title>Genomic insights into host adaptation between the wheat stripe rust pathogen (Puccinia striiformis f. sp. tritici) and the barley stripe rust pathogen (Puccinia striiformis f. sp. hordei).</title>
        <authorList>
            <person name="Xia C."/>
            <person name="Wang M."/>
            <person name="Yin C."/>
            <person name="Cornejo O.E."/>
            <person name="Hulbert S.H."/>
            <person name="Chen X."/>
        </authorList>
    </citation>
    <scope>NUCLEOTIDE SEQUENCE [LARGE SCALE GENOMIC DNA]</scope>
    <source>
        <strain evidence="2">93-210</strain>
    </source>
</reference>
<dbReference type="Proteomes" id="UP001060170">
    <property type="component" value="Chromosome 17"/>
</dbReference>
<keyword evidence="2" id="KW-1185">Reference proteome</keyword>
<organism evidence="1 2">
    <name type="scientific">Puccinia striiformis f. sp. tritici</name>
    <dbReference type="NCBI Taxonomy" id="168172"/>
    <lineage>
        <taxon>Eukaryota</taxon>
        <taxon>Fungi</taxon>
        <taxon>Dikarya</taxon>
        <taxon>Basidiomycota</taxon>
        <taxon>Pucciniomycotina</taxon>
        <taxon>Pucciniomycetes</taxon>
        <taxon>Pucciniales</taxon>
        <taxon>Pucciniaceae</taxon>
        <taxon>Puccinia</taxon>
    </lineage>
</organism>
<gene>
    <name evidence="1" type="ORF">MJO28_015764</name>
</gene>
<comment type="caution">
    <text evidence="1">The sequence shown here is derived from an EMBL/GenBank/DDBJ whole genome shotgun (WGS) entry which is preliminary data.</text>
</comment>
<proteinExistence type="predicted"/>
<reference evidence="1 2" key="3">
    <citation type="journal article" date="2022" name="Microbiol. Spectr.">
        <title>Folding features and dynamics of 3D genome architecture in plant fungal pathogens.</title>
        <authorList>
            <person name="Xia C."/>
        </authorList>
    </citation>
    <scope>NUCLEOTIDE SEQUENCE [LARGE SCALE GENOMIC DNA]</scope>
    <source>
        <strain evidence="1 2">93-210</strain>
    </source>
</reference>
<dbReference type="EMBL" id="CM045881">
    <property type="protein sequence ID" value="KAI7936865.1"/>
    <property type="molecule type" value="Genomic_DNA"/>
</dbReference>
<reference evidence="2" key="2">
    <citation type="journal article" date="2018" name="Mol. Plant Microbe Interact.">
        <title>Genome sequence resources for the wheat stripe rust pathogen (Puccinia striiformis f. sp. tritici) and the barley stripe rust pathogen (Puccinia striiformis f. sp. hordei).</title>
        <authorList>
            <person name="Xia C."/>
            <person name="Wang M."/>
            <person name="Yin C."/>
            <person name="Cornejo O.E."/>
            <person name="Hulbert S.H."/>
            <person name="Chen X."/>
        </authorList>
    </citation>
    <scope>NUCLEOTIDE SEQUENCE [LARGE SCALE GENOMIC DNA]</scope>
    <source>
        <strain evidence="2">93-210</strain>
    </source>
</reference>
<name>A0ACC0DPL2_9BASI</name>
<evidence type="ECO:0000313" key="2">
    <source>
        <dbReference type="Proteomes" id="UP001060170"/>
    </source>
</evidence>